<feature type="transmembrane region" description="Helical" evidence="1">
    <location>
        <begin position="47"/>
        <end position="70"/>
    </location>
</feature>
<feature type="transmembrane region" description="Helical" evidence="1">
    <location>
        <begin position="119"/>
        <end position="144"/>
    </location>
</feature>
<name>A0A830F3X0_9EURY</name>
<keyword evidence="1" id="KW-0812">Transmembrane</keyword>
<evidence type="ECO:0000313" key="2">
    <source>
        <dbReference type="EMBL" id="GGL60127.1"/>
    </source>
</evidence>
<reference evidence="2" key="1">
    <citation type="journal article" date="2014" name="Int. J. Syst. Evol. Microbiol.">
        <title>Complete genome sequence of Corynebacterium casei LMG S-19264T (=DSM 44701T), isolated from a smear-ripened cheese.</title>
        <authorList>
            <consortium name="US DOE Joint Genome Institute (JGI-PGF)"/>
            <person name="Walter F."/>
            <person name="Albersmeier A."/>
            <person name="Kalinowski J."/>
            <person name="Ruckert C."/>
        </authorList>
    </citation>
    <scope>NUCLEOTIDE SEQUENCE</scope>
    <source>
        <strain evidence="2">JCM 19596</strain>
    </source>
</reference>
<dbReference type="EMBL" id="BMPG01000002">
    <property type="protein sequence ID" value="GGL60127.1"/>
    <property type="molecule type" value="Genomic_DNA"/>
</dbReference>
<protein>
    <submittedName>
        <fullName evidence="2">Uncharacterized protein</fullName>
    </submittedName>
</protein>
<proteinExistence type="predicted"/>
<dbReference type="AlphaFoldDB" id="A0A830F3X0"/>
<feature type="transmembrane region" description="Helical" evidence="1">
    <location>
        <begin position="82"/>
        <end position="113"/>
    </location>
</feature>
<gene>
    <name evidence="2" type="ORF">GCM10009039_17990</name>
</gene>
<keyword evidence="3" id="KW-1185">Reference proteome</keyword>
<keyword evidence="1" id="KW-1133">Transmembrane helix</keyword>
<dbReference type="RefSeq" id="WP_188978109.1">
    <property type="nucleotide sequence ID" value="NZ_BMPG01000002.1"/>
</dbReference>
<evidence type="ECO:0000313" key="3">
    <source>
        <dbReference type="Proteomes" id="UP000607197"/>
    </source>
</evidence>
<accession>A0A830F3X0</accession>
<organism evidence="2 3">
    <name type="scientific">Halocalculus aciditolerans</name>
    <dbReference type="NCBI Taxonomy" id="1383812"/>
    <lineage>
        <taxon>Archaea</taxon>
        <taxon>Methanobacteriati</taxon>
        <taxon>Methanobacteriota</taxon>
        <taxon>Stenosarchaea group</taxon>
        <taxon>Halobacteria</taxon>
        <taxon>Halobacteriales</taxon>
        <taxon>Halobacteriaceae</taxon>
        <taxon>Halocalculus</taxon>
    </lineage>
</organism>
<sequence length="159" mass="16001">MSAALALVGLLVVLLVFYWSAQSLFGMLLGGGPTADLLGFAGHGLLGLLGTFVGFAVAAVGVYAAEAALFEGGDAFRALGTTALAAVAIALVGWIPMVGPVLAVVAWLGVLFYRYDDSWVNAVVVGGVSWLVAFAITGVANVFLGLFGSGLRAVGIPGI</sequence>
<evidence type="ECO:0000256" key="1">
    <source>
        <dbReference type="SAM" id="Phobius"/>
    </source>
</evidence>
<comment type="caution">
    <text evidence="2">The sequence shown here is derived from an EMBL/GenBank/DDBJ whole genome shotgun (WGS) entry which is preliminary data.</text>
</comment>
<keyword evidence="1" id="KW-0472">Membrane</keyword>
<reference evidence="2" key="2">
    <citation type="submission" date="2020-09" db="EMBL/GenBank/DDBJ databases">
        <authorList>
            <person name="Sun Q."/>
            <person name="Ohkuma M."/>
        </authorList>
    </citation>
    <scope>NUCLEOTIDE SEQUENCE</scope>
    <source>
        <strain evidence="2">JCM 19596</strain>
    </source>
</reference>
<dbReference type="Proteomes" id="UP000607197">
    <property type="component" value="Unassembled WGS sequence"/>
</dbReference>